<sequence length="37" mass="4347">MIGSRLEKRYSIYREFCEGSGRPANATDHFDYTKSLF</sequence>
<reference evidence="1" key="1">
    <citation type="journal article" date="2019" name="Genome Biol. Evol.">
        <title>Evolutionary Relatedness and Classification of Tumour-Inducing and Opine-Catabolic Plasmids in Three Rhizobium rhizogenes Strains Isolated from the Same Crown Gall Tumour.</title>
        <authorList>
            <person name="Kuzmanovic N."/>
            <person name="Pulawska J."/>
        </authorList>
    </citation>
    <scope>NUCLEOTIDE SEQUENCE</scope>
    <source>
        <strain evidence="1">Colt5.8</strain>
        <plasmid evidence="1">pOC-Colt5.8</plasmid>
    </source>
</reference>
<accession>A0A4P8DK40</accession>
<keyword evidence="1" id="KW-0614">Plasmid</keyword>
<organism evidence="1">
    <name type="scientific">Rhizobium rhizogenes</name>
    <name type="common">Agrobacterium rhizogenes</name>
    <dbReference type="NCBI Taxonomy" id="359"/>
    <lineage>
        <taxon>Bacteria</taxon>
        <taxon>Pseudomonadati</taxon>
        <taxon>Pseudomonadota</taxon>
        <taxon>Alphaproteobacteria</taxon>
        <taxon>Hyphomicrobiales</taxon>
        <taxon>Rhizobiaceae</taxon>
        <taxon>Rhizobium/Agrobacterium group</taxon>
        <taxon>Rhizobium</taxon>
    </lineage>
</organism>
<evidence type="ECO:0000313" key="1">
    <source>
        <dbReference type="EMBL" id="QCL10745.1"/>
    </source>
</evidence>
<protein>
    <submittedName>
        <fullName evidence="1">Uncharacterized protein</fullName>
    </submittedName>
</protein>
<name>A0A4P8DK40_RHIRH</name>
<gene>
    <name evidence="1" type="ORF">pOC-C5.8_569</name>
</gene>
<geneLocation type="plasmid" evidence="1">
    <name>pOC-Colt5.8</name>
</geneLocation>
<dbReference type="EMBL" id="MK318973">
    <property type="protein sequence ID" value="QCL10745.1"/>
    <property type="molecule type" value="Genomic_DNA"/>
</dbReference>
<dbReference type="AlphaFoldDB" id="A0A4P8DK40"/>
<proteinExistence type="predicted"/>